<dbReference type="EMBL" id="SWMS01000009">
    <property type="protein sequence ID" value="TKG69927.1"/>
    <property type="molecule type" value="Genomic_DNA"/>
</dbReference>
<dbReference type="Pfam" id="PF09948">
    <property type="entry name" value="PpoB2"/>
    <property type="match status" value="1"/>
</dbReference>
<feature type="transmembrane region" description="Helical" evidence="2">
    <location>
        <begin position="216"/>
        <end position="249"/>
    </location>
</feature>
<keyword evidence="2" id="KW-0472">Membrane</keyword>
<evidence type="ECO:0000256" key="2">
    <source>
        <dbReference type="SAM" id="Phobius"/>
    </source>
</evidence>
<feature type="transmembrane region" description="Helical" evidence="2">
    <location>
        <begin position="261"/>
        <end position="281"/>
    </location>
</feature>
<proteinExistence type="predicted"/>
<keyword evidence="2" id="KW-0812">Transmembrane</keyword>
<evidence type="ECO:0000256" key="1">
    <source>
        <dbReference type="SAM" id="MobiDB-lite"/>
    </source>
</evidence>
<dbReference type="InterPro" id="IPR018688">
    <property type="entry name" value="PpoB2-like"/>
</dbReference>
<gene>
    <name evidence="3" type="ORF">FCN18_17540</name>
</gene>
<organism evidence="3 4">
    <name type="scientific">Prauserella endophytica</name>
    <dbReference type="NCBI Taxonomy" id="1592324"/>
    <lineage>
        <taxon>Bacteria</taxon>
        <taxon>Bacillati</taxon>
        <taxon>Actinomycetota</taxon>
        <taxon>Actinomycetes</taxon>
        <taxon>Pseudonocardiales</taxon>
        <taxon>Pseudonocardiaceae</taxon>
        <taxon>Prauserella</taxon>
        <taxon>Prauserella coralliicola group</taxon>
    </lineage>
</organism>
<dbReference type="Proteomes" id="UP000309992">
    <property type="component" value="Unassembled WGS sequence"/>
</dbReference>
<name>A0ABY2S2X7_9PSEU</name>
<comment type="caution">
    <text evidence="3">The sequence shown here is derived from an EMBL/GenBank/DDBJ whole genome shotgun (WGS) entry which is preliminary data.</text>
</comment>
<feature type="transmembrane region" description="Helical" evidence="2">
    <location>
        <begin position="157"/>
        <end position="175"/>
    </location>
</feature>
<sequence>MERTGRGMTARPGPDGAAHGGTSRADLMRQWSRAEALLVVVLLALAAAAWVLTSRLATADMRIGVLTGGPTMNEMDVAMRPWPWEAALFLAVWVVMMAAMMLPSIVPFSLGMRRLLRSRGVRGDGLFVGYFIVWAAVGIAAFAFVRGLETVVTGPSLTAVRAGGMVVLVAGVYQLTPLKRVCLRHCRSPMALLLEHSKTAVHGRFGVLRVGLSHGAYCLGCCWALMAVLLAAGMMNLVWMAVLAVVVALEKVTRHGELVSRVVGGLLIVTAIVLLAHPALLA</sequence>
<evidence type="ECO:0000313" key="3">
    <source>
        <dbReference type="EMBL" id="TKG69927.1"/>
    </source>
</evidence>
<keyword evidence="2" id="KW-1133">Transmembrane helix</keyword>
<feature type="transmembrane region" description="Helical" evidence="2">
    <location>
        <begin position="34"/>
        <end position="52"/>
    </location>
</feature>
<accession>A0ABY2S2X7</accession>
<reference evidence="3 4" key="1">
    <citation type="journal article" date="2015" name="Antonie Van Leeuwenhoek">
        <title>Prauserella endophytica sp. nov., an endophytic actinobacterium isolated from Tamarix taklamakanensis.</title>
        <authorList>
            <person name="Liu J.M."/>
            <person name="Habden X."/>
            <person name="Guo L."/>
            <person name="Tuo L."/>
            <person name="Jiang Z.K."/>
            <person name="Liu S.W."/>
            <person name="Liu X.F."/>
            <person name="Chen L."/>
            <person name="Li R.F."/>
            <person name="Zhang Y.Q."/>
            <person name="Sun C.H."/>
        </authorList>
    </citation>
    <scope>NUCLEOTIDE SEQUENCE [LARGE SCALE GENOMIC DNA]</scope>
    <source>
        <strain evidence="3 4">CGMCC 4.7182</strain>
    </source>
</reference>
<feature type="transmembrane region" description="Helical" evidence="2">
    <location>
        <begin position="127"/>
        <end position="145"/>
    </location>
</feature>
<feature type="transmembrane region" description="Helical" evidence="2">
    <location>
        <begin position="86"/>
        <end position="106"/>
    </location>
</feature>
<feature type="region of interest" description="Disordered" evidence="1">
    <location>
        <begin position="1"/>
        <end position="22"/>
    </location>
</feature>
<protein>
    <submittedName>
        <fullName evidence="3">DUF2182 domain-containing protein</fullName>
    </submittedName>
</protein>
<evidence type="ECO:0000313" key="4">
    <source>
        <dbReference type="Proteomes" id="UP000309992"/>
    </source>
</evidence>
<dbReference type="RefSeq" id="WP_112265099.1">
    <property type="nucleotide sequence ID" value="NZ_SWMS01000009.1"/>
</dbReference>
<keyword evidence="4" id="KW-1185">Reference proteome</keyword>